<dbReference type="AlphaFoldDB" id="B0RKU9"/>
<evidence type="ECO:0000313" key="1">
    <source>
        <dbReference type="EMBL" id="CAP20246.1"/>
    </source>
</evidence>
<keyword evidence="1" id="KW-0614">Plasmid</keyword>
<accession>B0RKU9</accession>
<protein>
    <submittedName>
        <fullName evidence="1">Uncharacterized protein</fullName>
    </submittedName>
</protein>
<dbReference type="EMBL" id="AM905950">
    <property type="protein sequence ID" value="CAP20246.1"/>
    <property type="molecule type" value="Genomic_DNA"/>
</dbReference>
<geneLocation type="plasmid" evidence="1">
    <name>pYE854</name>
</geneLocation>
<proteinExistence type="predicted"/>
<reference evidence="1" key="1">
    <citation type="journal article" date="2008" name="J. Bacteriol.">
        <title>Genetic and functional properties of the self-transmissible Yersinia enterocolitica plasmid pYE854, which mobilizes the virulence plasmid pYV.</title>
        <authorList>
            <person name="Hammerl J.A."/>
            <person name="Klein I."/>
            <person name="Lanka E."/>
            <person name="Appel B."/>
            <person name="Hertwig S."/>
        </authorList>
    </citation>
    <scope>NUCLEOTIDE SEQUENCE [LARGE SCALE GENOMIC DNA]</scope>
    <source>
        <strain evidence="1">29854</strain>
        <plasmid evidence="1">pYE854</plasmid>
    </source>
</reference>
<sequence>MCLLKYSFTGIGFDVATGKSAWYWFTQLCSQGHHTIRVTDRIDYALRFPKGSFKANHRECGPFTDTNRTLAIRGVFLTANNLYSSYPHGENTAPANICNWVYK</sequence>
<organism evidence="1">
    <name type="scientific">Yersinia enterocolitica</name>
    <dbReference type="NCBI Taxonomy" id="630"/>
    <lineage>
        <taxon>Bacteria</taxon>
        <taxon>Pseudomonadati</taxon>
        <taxon>Pseudomonadota</taxon>
        <taxon>Gammaproteobacteria</taxon>
        <taxon>Enterobacterales</taxon>
        <taxon>Yersiniaceae</taxon>
        <taxon>Yersinia</taxon>
    </lineage>
</organism>
<name>B0RKU9_YEREN</name>